<dbReference type="Proteomes" id="UP000249577">
    <property type="component" value="Unassembled WGS sequence"/>
</dbReference>
<name>A0A2W5KAY2_ANCNO</name>
<reference evidence="1 2" key="1">
    <citation type="submission" date="2017-08" db="EMBL/GenBank/DDBJ databases">
        <title>Infants hospitalized years apart are colonized by the same room-sourced microbial strains.</title>
        <authorList>
            <person name="Brooks B."/>
            <person name="Olm M.R."/>
            <person name="Firek B.A."/>
            <person name="Baker R."/>
            <person name="Thomas B.C."/>
            <person name="Morowitz M.J."/>
            <person name="Banfield J.F."/>
        </authorList>
    </citation>
    <scope>NUCLEOTIDE SEQUENCE [LARGE SCALE GENOMIC DNA]</scope>
    <source>
        <strain evidence="1">S2_005_003_R2_43</strain>
    </source>
</reference>
<evidence type="ECO:0000313" key="2">
    <source>
        <dbReference type="Proteomes" id="UP000249577"/>
    </source>
</evidence>
<gene>
    <name evidence="1" type="ORF">DI565_12265</name>
</gene>
<dbReference type="SUPFAM" id="SSF53448">
    <property type="entry name" value="Nucleotide-diphospho-sugar transferases"/>
    <property type="match status" value="1"/>
</dbReference>
<organism evidence="1 2">
    <name type="scientific">Ancylobacter novellus</name>
    <name type="common">Thiobacillus novellus</name>
    <dbReference type="NCBI Taxonomy" id="921"/>
    <lineage>
        <taxon>Bacteria</taxon>
        <taxon>Pseudomonadati</taxon>
        <taxon>Pseudomonadota</taxon>
        <taxon>Alphaproteobacteria</taxon>
        <taxon>Hyphomicrobiales</taxon>
        <taxon>Xanthobacteraceae</taxon>
        <taxon>Ancylobacter</taxon>
    </lineage>
</organism>
<dbReference type="EMBL" id="QFPN01000006">
    <property type="protein sequence ID" value="PZQ14202.1"/>
    <property type="molecule type" value="Genomic_DNA"/>
</dbReference>
<comment type="caution">
    <text evidence="1">The sequence shown here is derived from an EMBL/GenBank/DDBJ whole genome shotgun (WGS) entry which is preliminary data.</text>
</comment>
<evidence type="ECO:0000313" key="1">
    <source>
        <dbReference type="EMBL" id="PZQ14202.1"/>
    </source>
</evidence>
<proteinExistence type="predicted"/>
<dbReference type="AlphaFoldDB" id="A0A2W5KAY2"/>
<protein>
    <submittedName>
        <fullName evidence="1">Uncharacterized protein</fullName>
    </submittedName>
</protein>
<accession>A0A2W5KAY2</accession>
<dbReference type="Gene3D" id="3.90.550.10">
    <property type="entry name" value="Spore Coat Polysaccharide Biosynthesis Protein SpsA, Chain A"/>
    <property type="match status" value="1"/>
</dbReference>
<sequence length="433" mass="48816">MFGSLNPSKRFDTFWYHRKPRFWFQKDRPRPEGHRETPEVVRFEVEPGVTPSDKPPVRIFLGTEPFQARAERVFFWSVKQHRDPSRVYEIYLMKDLKGYDRRGWKTGFTFLRFAIPGLAGYQGRAIYNDVDQIYLSDPAELFDADMGGKGMLAITATDDSVMLIDCEVMAKHWPLQDVQREGAIKKRFRNAVKDNDLWGRLPGVWNARDDEFDAAKSKCFHFTTLQTQPWRPFPDQLIYRSHPDGEVWFALERAADAARYNGFSREKPGSRFAAYLQRVGNGLPAWGGPKDNAEIMRLISSSGAKTVLDYGAPAPDGAARPFAGCEVARLEPGRAPFAEPVAGTFDGVVAVDALSRVPEEDIPWALDELFAAAKRFVYVSVASEPSRMGDGAAPLPATWWKLQMELAANRTPGRSWALAANEPNATEVFRSGK</sequence>
<dbReference type="InterPro" id="IPR029044">
    <property type="entry name" value="Nucleotide-diphossugar_trans"/>
</dbReference>